<reference evidence="2" key="1">
    <citation type="submission" date="2018-08" db="EMBL/GenBank/DDBJ databases">
        <title>Identification of Burkholderia cepacia strains that express a Burkholderia pseudomallei-like capsular polysaccharide.</title>
        <authorList>
            <person name="Burtnick M.N."/>
            <person name="Vongsouvath M."/>
            <person name="Newton P."/>
            <person name="Wuthiekanun V."/>
            <person name="Limmathurotsakul D."/>
            <person name="Brett P.J."/>
            <person name="Chantratita N."/>
            <person name="Dance D.A."/>
        </authorList>
    </citation>
    <scope>NUCLEOTIDE SEQUENCE</scope>
    <source>
        <strain evidence="2">SBXCC001</strain>
    </source>
</reference>
<comment type="caution">
    <text evidence="2">The sequence shown here is derived from an EMBL/GenBank/DDBJ whole genome shotgun (WGS) entry which is preliminary data.</text>
</comment>
<evidence type="ECO:0000256" key="1">
    <source>
        <dbReference type="SAM" id="MobiDB-lite"/>
    </source>
</evidence>
<dbReference type="EMBL" id="QXCT01000001">
    <property type="protein sequence ID" value="MDW9252635.1"/>
    <property type="molecule type" value="Genomic_DNA"/>
</dbReference>
<name>A0AAW9CPW0_BURTH</name>
<evidence type="ECO:0008006" key="4">
    <source>
        <dbReference type="Google" id="ProtNLM"/>
    </source>
</evidence>
<feature type="region of interest" description="Disordered" evidence="1">
    <location>
        <begin position="42"/>
        <end position="74"/>
    </location>
</feature>
<evidence type="ECO:0000313" key="2">
    <source>
        <dbReference type="EMBL" id="MDW9252635.1"/>
    </source>
</evidence>
<dbReference type="Proteomes" id="UP001272137">
    <property type="component" value="Unassembled WGS sequence"/>
</dbReference>
<dbReference type="AlphaFoldDB" id="A0AAW9CPW0"/>
<proteinExistence type="predicted"/>
<sequence>MWEAFRWACYAMALLVLAIGAKYDTFILAFACVSIKSCLQPRAGSTPDPLPAPTLTTQPRASPRTASAVRPNSKLARAARPSIAPHLEALAGHHAIRSACW</sequence>
<evidence type="ECO:0000313" key="3">
    <source>
        <dbReference type="Proteomes" id="UP001272137"/>
    </source>
</evidence>
<organism evidence="2 3">
    <name type="scientific">Burkholderia thailandensis</name>
    <dbReference type="NCBI Taxonomy" id="57975"/>
    <lineage>
        <taxon>Bacteria</taxon>
        <taxon>Pseudomonadati</taxon>
        <taxon>Pseudomonadota</taxon>
        <taxon>Betaproteobacteria</taxon>
        <taxon>Burkholderiales</taxon>
        <taxon>Burkholderiaceae</taxon>
        <taxon>Burkholderia</taxon>
        <taxon>pseudomallei group</taxon>
    </lineage>
</organism>
<protein>
    <recommendedName>
        <fullName evidence="4">Secreted protein</fullName>
    </recommendedName>
</protein>
<accession>A0AAW9CPW0</accession>
<gene>
    <name evidence="2" type="ORF">C7S16_5812</name>
</gene>